<keyword evidence="3" id="KW-1185">Reference proteome</keyword>
<proteinExistence type="predicted"/>
<organism evidence="2 3">
    <name type="scientific">Mycena belliarum</name>
    <dbReference type="NCBI Taxonomy" id="1033014"/>
    <lineage>
        <taxon>Eukaryota</taxon>
        <taxon>Fungi</taxon>
        <taxon>Dikarya</taxon>
        <taxon>Basidiomycota</taxon>
        <taxon>Agaricomycotina</taxon>
        <taxon>Agaricomycetes</taxon>
        <taxon>Agaricomycetidae</taxon>
        <taxon>Agaricales</taxon>
        <taxon>Marasmiineae</taxon>
        <taxon>Mycenaceae</taxon>
        <taxon>Mycena</taxon>
    </lineage>
</organism>
<accession>A0AAD6U806</accession>
<evidence type="ECO:0008006" key="4">
    <source>
        <dbReference type="Google" id="ProtNLM"/>
    </source>
</evidence>
<evidence type="ECO:0000313" key="2">
    <source>
        <dbReference type="EMBL" id="KAJ7088475.1"/>
    </source>
</evidence>
<protein>
    <recommendedName>
        <fullName evidence="4">F-box domain-containing protein</fullName>
    </recommendedName>
</protein>
<dbReference type="Gene3D" id="3.80.10.10">
    <property type="entry name" value="Ribonuclease Inhibitor"/>
    <property type="match status" value="1"/>
</dbReference>
<feature type="coiled-coil region" evidence="1">
    <location>
        <begin position="67"/>
        <end position="101"/>
    </location>
</feature>
<keyword evidence="1" id="KW-0175">Coiled coil</keyword>
<dbReference type="SUPFAM" id="SSF52047">
    <property type="entry name" value="RNI-like"/>
    <property type="match status" value="1"/>
</dbReference>
<dbReference type="InterPro" id="IPR032675">
    <property type="entry name" value="LRR_dom_sf"/>
</dbReference>
<reference evidence="2" key="1">
    <citation type="submission" date="2023-03" db="EMBL/GenBank/DDBJ databases">
        <title>Massive genome expansion in bonnet fungi (Mycena s.s.) driven by repeated elements and novel gene families across ecological guilds.</title>
        <authorList>
            <consortium name="Lawrence Berkeley National Laboratory"/>
            <person name="Harder C.B."/>
            <person name="Miyauchi S."/>
            <person name="Viragh M."/>
            <person name="Kuo A."/>
            <person name="Thoen E."/>
            <person name="Andreopoulos B."/>
            <person name="Lu D."/>
            <person name="Skrede I."/>
            <person name="Drula E."/>
            <person name="Henrissat B."/>
            <person name="Morin E."/>
            <person name="Kohler A."/>
            <person name="Barry K."/>
            <person name="LaButti K."/>
            <person name="Morin E."/>
            <person name="Salamov A."/>
            <person name="Lipzen A."/>
            <person name="Mereny Z."/>
            <person name="Hegedus B."/>
            <person name="Baldrian P."/>
            <person name="Stursova M."/>
            <person name="Weitz H."/>
            <person name="Taylor A."/>
            <person name="Grigoriev I.V."/>
            <person name="Nagy L.G."/>
            <person name="Martin F."/>
            <person name="Kauserud H."/>
        </authorList>
    </citation>
    <scope>NUCLEOTIDE SEQUENCE</scope>
    <source>
        <strain evidence="2">CBHHK173m</strain>
    </source>
</reference>
<gene>
    <name evidence="2" type="ORF">B0H15DRAFT_908587</name>
</gene>
<dbReference type="EMBL" id="JARJCN010000026">
    <property type="protein sequence ID" value="KAJ7088475.1"/>
    <property type="molecule type" value="Genomic_DNA"/>
</dbReference>
<evidence type="ECO:0000256" key="1">
    <source>
        <dbReference type="SAM" id="Coils"/>
    </source>
</evidence>
<evidence type="ECO:0000313" key="3">
    <source>
        <dbReference type="Proteomes" id="UP001222325"/>
    </source>
</evidence>
<name>A0AAD6U806_9AGAR</name>
<dbReference type="AlphaFoldDB" id="A0AAD6U806"/>
<comment type="caution">
    <text evidence="2">The sequence shown here is derived from an EMBL/GenBank/DDBJ whole genome shotgun (WGS) entry which is preliminary data.</text>
</comment>
<sequence length="623" mass="70170">MSPSCWKCGACALPPDLSAPDVPPPPPSPDLIQLLATNDVPRPSEIPSVLAGISKARDHLDILEAHIERVNGHIKRAETHIKRAEKHIDDLEGYIQRTKDVRRPLIRQRDDVVELVAAHKAILSPVRRVPPEILCEIFVLTLPWSMERDFRGENVLQPPWPLALVCRAWRQTAIGYPALWQDITLSQSRCLSVTERYPLSMMEATLRRSANLPLHVTIAFDSWTPDPEDYHCIVDSRWVEELTRHAHRWGSLHIRDLALHSDYIRAILSGIKGKLARLETLRVDILRATSGSQSDCFAVAPALRTVIAPNFVGCNPRQLDINRLPEDFPLALPWHQIIGYHGVFTPKQHLQILVAAPNLVRARLGFYRCQEEWEDMRDNSEYFDRLLSAEPQATLPALQRLQLKMPKLLDHLTLPGLEVLVLCHSAEPILSLVQRSSCRLTTLVLIKCAITTTFPNILQSVPNLECLLLDVDEDSSWHDNAAEIIAEAMTVSGSPSDLCPRLTSLMCGRGWFSWGVNEMTSMLRSRLTSAPPARLTLVRVFRSALPSTKYYVHEDMCPFRALIDEGFDVAYVSGDLGLDSLVRMEDLSSPNPHAGMYAAAAKYNYPVRNRWGAIVEWAGLEYD</sequence>
<dbReference type="Proteomes" id="UP001222325">
    <property type="component" value="Unassembled WGS sequence"/>
</dbReference>